<evidence type="ECO:0000313" key="2">
    <source>
        <dbReference type="EMBL" id="CCX33379.1"/>
    </source>
</evidence>
<evidence type="ECO:0000256" key="1">
    <source>
        <dbReference type="SAM" id="MobiDB-lite"/>
    </source>
</evidence>
<dbReference type="AlphaFoldDB" id="U4LMM6"/>
<proteinExistence type="predicted"/>
<name>U4LMM6_PYROM</name>
<organism evidence="2 3">
    <name type="scientific">Pyronema omphalodes (strain CBS 100304)</name>
    <name type="common">Pyronema confluens</name>
    <dbReference type="NCBI Taxonomy" id="1076935"/>
    <lineage>
        <taxon>Eukaryota</taxon>
        <taxon>Fungi</taxon>
        <taxon>Dikarya</taxon>
        <taxon>Ascomycota</taxon>
        <taxon>Pezizomycotina</taxon>
        <taxon>Pezizomycetes</taxon>
        <taxon>Pezizales</taxon>
        <taxon>Pyronemataceae</taxon>
        <taxon>Pyronema</taxon>
    </lineage>
</organism>
<evidence type="ECO:0000313" key="3">
    <source>
        <dbReference type="Proteomes" id="UP000018144"/>
    </source>
</evidence>
<sequence>MPFLEHSLQMSLRQKSSQMPQG</sequence>
<feature type="region of interest" description="Disordered" evidence="1">
    <location>
        <begin position="1"/>
        <end position="22"/>
    </location>
</feature>
<protein>
    <submittedName>
        <fullName evidence="2">Uncharacterized protein</fullName>
    </submittedName>
</protein>
<dbReference type="Proteomes" id="UP000018144">
    <property type="component" value="Unassembled WGS sequence"/>
</dbReference>
<feature type="compositionally biased region" description="Polar residues" evidence="1">
    <location>
        <begin position="8"/>
        <end position="22"/>
    </location>
</feature>
<accession>U4LMM6</accession>
<reference evidence="2 3" key="1">
    <citation type="journal article" date="2013" name="PLoS Genet.">
        <title>The genome and development-dependent transcriptomes of Pyronema confluens: a window into fungal evolution.</title>
        <authorList>
            <person name="Traeger S."/>
            <person name="Altegoer F."/>
            <person name="Freitag M."/>
            <person name="Gabaldon T."/>
            <person name="Kempken F."/>
            <person name="Kumar A."/>
            <person name="Marcet-Houben M."/>
            <person name="Poggeler S."/>
            <person name="Stajich J.E."/>
            <person name="Nowrousian M."/>
        </authorList>
    </citation>
    <scope>NUCLEOTIDE SEQUENCE [LARGE SCALE GENOMIC DNA]</scope>
    <source>
        <strain evidence="3">CBS 100304</strain>
        <tissue evidence="2">Vegetative mycelium</tissue>
    </source>
</reference>
<gene>
    <name evidence="2" type="ORF">PCON_01060</name>
</gene>
<keyword evidence="3" id="KW-1185">Reference proteome</keyword>
<dbReference type="EMBL" id="HF936048">
    <property type="protein sequence ID" value="CCX33379.1"/>
    <property type="molecule type" value="Genomic_DNA"/>
</dbReference>